<gene>
    <name evidence="1" type="ORF">CIAN88_15595</name>
</gene>
<dbReference type="AlphaFoldDB" id="A0A099I3M5"/>
<protein>
    <submittedName>
        <fullName evidence="1">Uncharacterized protein</fullName>
    </submittedName>
</protein>
<evidence type="ECO:0000313" key="2">
    <source>
        <dbReference type="Proteomes" id="UP000030008"/>
    </source>
</evidence>
<organism evidence="1 2">
    <name type="scientific">Clostridium innocuum</name>
    <dbReference type="NCBI Taxonomy" id="1522"/>
    <lineage>
        <taxon>Bacteria</taxon>
        <taxon>Bacillati</taxon>
        <taxon>Bacillota</taxon>
        <taxon>Clostridia</taxon>
        <taxon>Eubacteriales</taxon>
        <taxon>Clostridiaceae</taxon>
        <taxon>Clostridium</taxon>
    </lineage>
</organism>
<comment type="caution">
    <text evidence="1">The sequence shown here is derived from an EMBL/GenBank/DDBJ whole genome shotgun (WGS) entry which is preliminary data.</text>
</comment>
<sequence length="160" mass="18987">MCGEFDLFVDRVDPRYQSHVSEIHSELIKRGCRLEMKTAKSGFVVSYIRKDTKRTLATFVQRKSGIKLRVFADHIAEFQELLNAFPRRMKTEIRKASVCKRLLDPNDCNPRCRMGYTFVMEREQYQKCRYMAFLLTLNEESHPYILQLLHKELDRVDSES</sequence>
<dbReference type="Proteomes" id="UP000030008">
    <property type="component" value="Unassembled WGS sequence"/>
</dbReference>
<accession>A0A099I3M5</accession>
<dbReference type="EMBL" id="JQIF01000074">
    <property type="protein sequence ID" value="KGJ52290.1"/>
    <property type="molecule type" value="Genomic_DNA"/>
</dbReference>
<evidence type="ECO:0000313" key="1">
    <source>
        <dbReference type="EMBL" id="KGJ52290.1"/>
    </source>
</evidence>
<name>A0A099I3M5_CLOIN</name>
<reference evidence="1 2" key="1">
    <citation type="submission" date="2014-08" db="EMBL/GenBank/DDBJ databases">
        <title>Clostridium innocuum, an unnegligible vancomycin-resistant pathogen causing extra-intestinal infections.</title>
        <authorList>
            <person name="Feng Y."/>
            <person name="Chiu C.-H."/>
        </authorList>
    </citation>
    <scope>NUCLEOTIDE SEQUENCE [LARGE SCALE GENOMIC DNA]</scope>
    <source>
        <strain evidence="1 2">AN88</strain>
    </source>
</reference>
<proteinExistence type="predicted"/>
<dbReference type="RefSeq" id="WP_044906507.1">
    <property type="nucleotide sequence ID" value="NZ_JQIF01000074.1"/>
</dbReference>